<reference evidence="2" key="1">
    <citation type="submission" date="2021-07" db="EMBL/GenBank/DDBJ databases">
        <authorList>
            <person name="Durling M."/>
        </authorList>
    </citation>
    <scope>NUCLEOTIDE SEQUENCE</scope>
</reference>
<accession>A0A9N9Q052</accession>
<evidence type="ECO:0000313" key="2">
    <source>
        <dbReference type="EMBL" id="CAG8981118.1"/>
    </source>
</evidence>
<dbReference type="AlphaFoldDB" id="A0A9N9Q052"/>
<name>A0A9N9Q052_9HELO</name>
<dbReference type="Proteomes" id="UP000701801">
    <property type="component" value="Unassembled WGS sequence"/>
</dbReference>
<evidence type="ECO:0008006" key="4">
    <source>
        <dbReference type="Google" id="ProtNLM"/>
    </source>
</evidence>
<proteinExistence type="predicted"/>
<keyword evidence="3" id="KW-1185">Reference proteome</keyword>
<protein>
    <recommendedName>
        <fullName evidence="4">Secreted protein</fullName>
    </recommendedName>
</protein>
<evidence type="ECO:0000313" key="3">
    <source>
        <dbReference type="Proteomes" id="UP000701801"/>
    </source>
</evidence>
<feature type="chain" id="PRO_5040344633" description="Secreted protein" evidence="1">
    <location>
        <begin position="20"/>
        <end position="98"/>
    </location>
</feature>
<comment type="caution">
    <text evidence="2">The sequence shown here is derived from an EMBL/GenBank/DDBJ whole genome shotgun (WGS) entry which is preliminary data.</text>
</comment>
<dbReference type="OrthoDB" id="10375414at2759"/>
<organism evidence="2 3">
    <name type="scientific">Hymenoscyphus albidus</name>
    <dbReference type="NCBI Taxonomy" id="595503"/>
    <lineage>
        <taxon>Eukaryota</taxon>
        <taxon>Fungi</taxon>
        <taxon>Dikarya</taxon>
        <taxon>Ascomycota</taxon>
        <taxon>Pezizomycotina</taxon>
        <taxon>Leotiomycetes</taxon>
        <taxon>Helotiales</taxon>
        <taxon>Helotiaceae</taxon>
        <taxon>Hymenoscyphus</taxon>
    </lineage>
</organism>
<gene>
    <name evidence="2" type="ORF">HYALB_00013729</name>
</gene>
<keyword evidence="1" id="KW-0732">Signal</keyword>
<evidence type="ECO:0000256" key="1">
    <source>
        <dbReference type="SAM" id="SignalP"/>
    </source>
</evidence>
<feature type="signal peptide" evidence="1">
    <location>
        <begin position="1"/>
        <end position="19"/>
    </location>
</feature>
<sequence length="98" mass="10995">MNATIYLLVLLHLLTTSFGTPVTYTVEIKGRNNIRLHQITPSLKKRNKNDFDLWPDAKYIASYADDILAKCATPTGLVCGQAFDDTHYNVIAKKPQKA</sequence>
<dbReference type="EMBL" id="CAJVRM010000450">
    <property type="protein sequence ID" value="CAG8981118.1"/>
    <property type="molecule type" value="Genomic_DNA"/>
</dbReference>